<dbReference type="Proteomes" id="UP000252357">
    <property type="component" value="Unassembled WGS sequence"/>
</dbReference>
<gene>
    <name evidence="9" type="ORF">DU000_09515</name>
</gene>
<evidence type="ECO:0000313" key="10">
    <source>
        <dbReference type="Proteomes" id="UP000252357"/>
    </source>
</evidence>
<sequence length="253" mass="26983">MLDYVLLGAASFFAGLVDAVVGGGGLILIPALFSLFPHTHPATLFGTNKVGSICGTTSAVWRYARSVSIEWAPTLPAVIAAFVFSFVGAWMVTVFPPDQLRKALPFVLAAVALYTFYKKQLGVTHAPRLAGWRQITMGLALGGVVGFYDGFFGPGTGSFLVFGFVRLFGFDFLKASISSKVVNIATNAAALLLFGLKGHVWWQVGLMLAVCNIAGAQIGSRLAIKHGAGFVRKLFLVVVCLLILKTGYDAFVR</sequence>
<dbReference type="Pfam" id="PF01925">
    <property type="entry name" value="TauE"/>
    <property type="match status" value="1"/>
</dbReference>
<feature type="transmembrane region" description="Helical" evidence="8">
    <location>
        <begin position="200"/>
        <end position="218"/>
    </location>
</feature>
<evidence type="ECO:0000256" key="8">
    <source>
        <dbReference type="RuleBase" id="RU363041"/>
    </source>
</evidence>
<feature type="transmembrane region" description="Helical" evidence="8">
    <location>
        <begin position="230"/>
        <end position="248"/>
    </location>
</feature>
<keyword evidence="6 8" id="KW-1133">Transmembrane helix</keyword>
<comment type="subcellular location">
    <subcellularLocation>
        <location evidence="1 8">Cell membrane</location>
        <topology evidence="1 8">Multi-pass membrane protein</topology>
    </subcellularLocation>
</comment>
<dbReference type="PANTHER" id="PTHR30269">
    <property type="entry name" value="TRANSMEMBRANE PROTEIN YFCA"/>
    <property type="match status" value="1"/>
</dbReference>
<dbReference type="GO" id="GO:0005886">
    <property type="term" value="C:plasma membrane"/>
    <property type="evidence" value="ECO:0007669"/>
    <property type="project" value="UniProtKB-SubCell"/>
</dbReference>
<protein>
    <recommendedName>
        <fullName evidence="8">Probable membrane transporter protein</fullName>
    </recommendedName>
</protein>
<keyword evidence="3" id="KW-0813">Transport</keyword>
<name>A0A368L0R6_9BURK</name>
<evidence type="ECO:0000256" key="3">
    <source>
        <dbReference type="ARBA" id="ARBA00022448"/>
    </source>
</evidence>
<evidence type="ECO:0000313" key="9">
    <source>
        <dbReference type="EMBL" id="RCS57035.1"/>
    </source>
</evidence>
<evidence type="ECO:0000256" key="2">
    <source>
        <dbReference type="ARBA" id="ARBA00009142"/>
    </source>
</evidence>
<dbReference type="EMBL" id="QPGB01000004">
    <property type="protein sequence ID" value="RCS57035.1"/>
    <property type="molecule type" value="Genomic_DNA"/>
</dbReference>
<dbReference type="InterPro" id="IPR002781">
    <property type="entry name" value="TM_pro_TauE-like"/>
</dbReference>
<accession>A0A368L0R6</accession>
<dbReference type="OrthoDB" id="554695at2"/>
<keyword evidence="4 8" id="KW-1003">Cell membrane</keyword>
<dbReference type="AlphaFoldDB" id="A0A368L0R6"/>
<keyword evidence="10" id="KW-1185">Reference proteome</keyword>
<dbReference type="PANTHER" id="PTHR30269:SF0">
    <property type="entry name" value="MEMBRANE TRANSPORTER PROTEIN YFCA-RELATED"/>
    <property type="match status" value="1"/>
</dbReference>
<feature type="transmembrane region" description="Helical" evidence="8">
    <location>
        <begin position="137"/>
        <end position="165"/>
    </location>
</feature>
<proteinExistence type="inferred from homology"/>
<organism evidence="9 10">
    <name type="scientific">Parvibium lacunae</name>
    <dbReference type="NCBI Taxonomy" id="1888893"/>
    <lineage>
        <taxon>Bacteria</taxon>
        <taxon>Pseudomonadati</taxon>
        <taxon>Pseudomonadota</taxon>
        <taxon>Betaproteobacteria</taxon>
        <taxon>Burkholderiales</taxon>
        <taxon>Alcaligenaceae</taxon>
        <taxon>Parvibium</taxon>
    </lineage>
</organism>
<evidence type="ECO:0000256" key="6">
    <source>
        <dbReference type="ARBA" id="ARBA00022989"/>
    </source>
</evidence>
<dbReference type="RefSeq" id="WP_114403177.1">
    <property type="nucleotide sequence ID" value="NZ_QPGB01000004.1"/>
</dbReference>
<evidence type="ECO:0000256" key="7">
    <source>
        <dbReference type="ARBA" id="ARBA00023136"/>
    </source>
</evidence>
<reference evidence="9 10" key="1">
    <citation type="journal article" date="2018" name="Int. J. Syst. Evol. Microbiol.">
        <title>Parvibium lacunae gen. nov., sp. nov., a new member of the family Alcaligenaceae isolated from a freshwater pond.</title>
        <authorList>
            <person name="Chen W.M."/>
            <person name="Xie P.B."/>
            <person name="Hsu M.Y."/>
            <person name="Sheu S.Y."/>
        </authorList>
    </citation>
    <scope>NUCLEOTIDE SEQUENCE [LARGE SCALE GENOMIC DNA]</scope>
    <source>
        <strain evidence="9 10">KMB9</strain>
    </source>
</reference>
<feature type="transmembrane region" description="Helical" evidence="8">
    <location>
        <begin position="100"/>
        <end position="117"/>
    </location>
</feature>
<evidence type="ECO:0000256" key="4">
    <source>
        <dbReference type="ARBA" id="ARBA00022475"/>
    </source>
</evidence>
<evidence type="ECO:0000256" key="5">
    <source>
        <dbReference type="ARBA" id="ARBA00022692"/>
    </source>
</evidence>
<keyword evidence="5 8" id="KW-0812">Transmembrane</keyword>
<evidence type="ECO:0000256" key="1">
    <source>
        <dbReference type="ARBA" id="ARBA00004651"/>
    </source>
</evidence>
<feature type="transmembrane region" description="Helical" evidence="8">
    <location>
        <begin position="71"/>
        <end position="93"/>
    </location>
</feature>
<comment type="similarity">
    <text evidence="2 8">Belongs to the 4-toluene sulfonate uptake permease (TSUP) (TC 2.A.102) family.</text>
</comment>
<dbReference type="InterPro" id="IPR052017">
    <property type="entry name" value="TSUP"/>
</dbReference>
<keyword evidence="7 8" id="KW-0472">Membrane</keyword>
<comment type="caution">
    <text evidence="9">The sequence shown here is derived from an EMBL/GenBank/DDBJ whole genome shotgun (WGS) entry which is preliminary data.</text>
</comment>
<feature type="transmembrane region" description="Helical" evidence="8">
    <location>
        <begin position="12"/>
        <end position="36"/>
    </location>
</feature>